<dbReference type="Proteomes" id="UP000031364">
    <property type="component" value="Unassembled WGS sequence"/>
</dbReference>
<dbReference type="Pfam" id="PF13579">
    <property type="entry name" value="Glyco_trans_4_4"/>
    <property type="match status" value="1"/>
</dbReference>
<gene>
    <name evidence="6" type="ORF">FG87_10420</name>
</gene>
<dbReference type="SUPFAM" id="SSF53448">
    <property type="entry name" value="Nucleotide-diphospho-sugar transferases"/>
    <property type="match status" value="1"/>
</dbReference>
<dbReference type="InterPro" id="IPR029044">
    <property type="entry name" value="Nucleotide-diphossugar_trans"/>
</dbReference>
<evidence type="ECO:0008006" key="8">
    <source>
        <dbReference type="Google" id="ProtNLM"/>
    </source>
</evidence>
<evidence type="ECO:0000313" key="7">
    <source>
        <dbReference type="Proteomes" id="UP000031364"/>
    </source>
</evidence>
<dbReference type="InterPro" id="IPR019290">
    <property type="entry name" value="GlycosylTrfase-like_prok"/>
</dbReference>
<dbReference type="Pfam" id="PF10111">
    <property type="entry name" value="Glyco_tranf_2_2"/>
    <property type="match status" value="1"/>
</dbReference>
<accession>A0ABR4ZHV3</accession>
<dbReference type="CDD" id="cd00761">
    <property type="entry name" value="Glyco_tranf_GTA_type"/>
    <property type="match status" value="1"/>
</dbReference>
<dbReference type="RefSeq" id="WP_043667907.1">
    <property type="nucleotide sequence ID" value="NZ_BDCI01000035.1"/>
</dbReference>
<dbReference type="PANTHER" id="PTHR43685:SF2">
    <property type="entry name" value="GLYCOSYLTRANSFERASE 2-LIKE DOMAIN-CONTAINING PROTEIN"/>
    <property type="match status" value="1"/>
</dbReference>
<keyword evidence="1" id="KW-0328">Glycosyltransferase</keyword>
<evidence type="ECO:0000256" key="1">
    <source>
        <dbReference type="ARBA" id="ARBA00022676"/>
    </source>
</evidence>
<evidence type="ECO:0000259" key="3">
    <source>
        <dbReference type="Pfam" id="PF00535"/>
    </source>
</evidence>
<dbReference type="InterPro" id="IPR050834">
    <property type="entry name" value="Glycosyltransf_2"/>
</dbReference>
<keyword evidence="7" id="KW-1185">Reference proteome</keyword>
<feature type="domain" description="Glycosyltransferase subfamily 4-like N-terminal" evidence="5">
    <location>
        <begin position="16"/>
        <end position="177"/>
    </location>
</feature>
<organism evidence="6 7">
    <name type="scientific">Nocardia vulneris</name>
    <dbReference type="NCBI Taxonomy" id="1141657"/>
    <lineage>
        <taxon>Bacteria</taxon>
        <taxon>Bacillati</taxon>
        <taxon>Actinomycetota</taxon>
        <taxon>Actinomycetes</taxon>
        <taxon>Mycobacteriales</taxon>
        <taxon>Nocardiaceae</taxon>
        <taxon>Nocardia</taxon>
    </lineage>
</organism>
<dbReference type="PANTHER" id="PTHR43685">
    <property type="entry name" value="GLYCOSYLTRANSFERASE"/>
    <property type="match status" value="1"/>
</dbReference>
<dbReference type="InterPro" id="IPR028098">
    <property type="entry name" value="Glyco_trans_4-like_N"/>
</dbReference>
<reference evidence="6 7" key="1">
    <citation type="journal article" date="2014" name="Int. J. Syst. Evol. Microbiol.">
        <title>Nocardia vulneris sp. nov., isolated from wounds of human patients in North America.</title>
        <authorList>
            <person name="Lasker B.A."/>
            <person name="Bell M."/>
            <person name="Klenk H.P."/>
            <person name="Sproer C."/>
            <person name="Schumann C."/>
            <person name="Schumann P."/>
            <person name="Brown J.M."/>
        </authorList>
    </citation>
    <scope>NUCLEOTIDE SEQUENCE [LARGE SCALE GENOMIC DNA]</scope>
    <source>
        <strain evidence="6 7">W9851</strain>
    </source>
</reference>
<evidence type="ECO:0000313" key="6">
    <source>
        <dbReference type="EMBL" id="KIA64986.1"/>
    </source>
</evidence>
<sequence>MRIAYVCRDLGTDSTTGSGALVLAAATALAAHGHEIHLISEKLSAPARHAVSATDRLRWQPTLPARPRHRYFTDEQCYADRVYDTLRLVHARAQLDVIDLVDAGGAALTLLRARRLLGDFADTRLVVSLHPWATATEGPQRDRPATFAHELTAFAEQYARRHADAVLACGDAVARTVEFPTRRYLPGLHRPDPVPPGGILPKTVWWLGTLCPAAGLDTVLRAVELAHAAQPAIRVVVRGEDTATDPVGRSYWQYVRQGLSEELRELVTYEGPLDTDGPPPGALCVVAAGTAGTPTETLWAIASGCLVLAPAGSVGADIVGDGGTVAPGAAAMAAALVAGLTAPNGKSRLPTAVGHTPEQVAARLAAVYASVPSPPPTEPRAAELVSIVIPVHDYGRFLPGALDSVRRCGLPDLDIVIVDDGSTDPGTVALLDTLTDVTLVRQPHRGLSAARNAGLRHAEGELVLVLDADDRLRPGFLPAAVAAMRRDDTLGFVGGYVRYFELLELVYVPAGMPTDLNLVLHTHLKSMVLYRKTAVDRVGGYDEQLPAFEDWELQLRLALAGYDSDVLPIVGQLYRRHADSMSFRHSNGMRDELVQYLVRKHAGTLDHARLVRLLLVLVDLWKTGYEPSTSVLLQRSARCDPALPLRWSDCGQER</sequence>
<dbReference type="EMBL" id="JNFP01000010">
    <property type="protein sequence ID" value="KIA64986.1"/>
    <property type="molecule type" value="Genomic_DNA"/>
</dbReference>
<feature type="domain" description="Glycosyltransferase 2-like prokaryotic type" evidence="4">
    <location>
        <begin position="526"/>
        <end position="585"/>
    </location>
</feature>
<dbReference type="Gene3D" id="3.90.550.10">
    <property type="entry name" value="Spore Coat Polysaccharide Biosynthesis Protein SpsA, Chain A"/>
    <property type="match status" value="1"/>
</dbReference>
<evidence type="ECO:0000259" key="4">
    <source>
        <dbReference type="Pfam" id="PF10111"/>
    </source>
</evidence>
<comment type="caution">
    <text evidence="6">The sequence shown here is derived from an EMBL/GenBank/DDBJ whole genome shotgun (WGS) entry which is preliminary data.</text>
</comment>
<dbReference type="Pfam" id="PF00535">
    <property type="entry name" value="Glycos_transf_2"/>
    <property type="match status" value="1"/>
</dbReference>
<dbReference type="InterPro" id="IPR001173">
    <property type="entry name" value="Glyco_trans_2-like"/>
</dbReference>
<evidence type="ECO:0000256" key="2">
    <source>
        <dbReference type="ARBA" id="ARBA00022679"/>
    </source>
</evidence>
<dbReference type="Gene3D" id="3.40.50.2000">
    <property type="entry name" value="Glycogen Phosphorylase B"/>
    <property type="match status" value="2"/>
</dbReference>
<dbReference type="SUPFAM" id="SSF53756">
    <property type="entry name" value="UDP-Glycosyltransferase/glycogen phosphorylase"/>
    <property type="match status" value="1"/>
</dbReference>
<keyword evidence="2" id="KW-0808">Transferase</keyword>
<feature type="domain" description="Glycosyltransferase 2-like" evidence="3">
    <location>
        <begin position="386"/>
        <end position="501"/>
    </location>
</feature>
<proteinExistence type="predicted"/>
<name>A0ABR4ZHV3_9NOCA</name>
<protein>
    <recommendedName>
        <fullName evidence="8">Glycosyltransferase 2-like domain-containing protein</fullName>
    </recommendedName>
</protein>
<evidence type="ECO:0000259" key="5">
    <source>
        <dbReference type="Pfam" id="PF13579"/>
    </source>
</evidence>